<accession>A0AAD5QEA9</accession>
<dbReference type="EMBL" id="JAKCXM010000015">
    <property type="protein sequence ID" value="KAJ0408017.1"/>
    <property type="molecule type" value="Genomic_DNA"/>
</dbReference>
<evidence type="ECO:0000256" key="1">
    <source>
        <dbReference type="SAM" id="MobiDB-lite"/>
    </source>
</evidence>
<evidence type="ECO:0000313" key="2">
    <source>
        <dbReference type="EMBL" id="KAJ0408017.1"/>
    </source>
</evidence>
<dbReference type="GO" id="GO:0005634">
    <property type="term" value="C:nucleus"/>
    <property type="evidence" value="ECO:0007669"/>
    <property type="project" value="TreeGrafter"/>
</dbReference>
<name>A0AAD5QEA9_PYTIN</name>
<dbReference type="Pfam" id="PF07818">
    <property type="entry name" value="HCNGP"/>
    <property type="match status" value="1"/>
</dbReference>
<evidence type="ECO:0000313" key="3">
    <source>
        <dbReference type="Proteomes" id="UP001209570"/>
    </source>
</evidence>
<dbReference type="Proteomes" id="UP001209570">
    <property type="component" value="Unassembled WGS sequence"/>
</dbReference>
<reference evidence="2" key="1">
    <citation type="submission" date="2021-12" db="EMBL/GenBank/DDBJ databases">
        <title>Prjna785345.</title>
        <authorList>
            <person name="Rujirawat T."/>
            <person name="Krajaejun T."/>
        </authorList>
    </citation>
    <scope>NUCLEOTIDE SEQUENCE</scope>
    <source>
        <strain evidence="2">Pi057C3</strain>
    </source>
</reference>
<sequence>MSALLGLDYATSDDDELQEQTINECEITGDATATTARTTTQDEEDGLDGLPAEPPGAAAPEVQARIARFLDMQRVSSSQDQCAIPRFQTSLQSKKEVANPYILDKVVAYFGIDELHSNFSRDVFDPHGLALHEFSDHLAMEQKRRADERQQQQLARTRSHIPFVSAKQPSA</sequence>
<dbReference type="InterPro" id="IPR012479">
    <property type="entry name" value="SAP30BP"/>
</dbReference>
<organism evidence="2 3">
    <name type="scientific">Pythium insidiosum</name>
    <name type="common">Pythiosis disease agent</name>
    <dbReference type="NCBI Taxonomy" id="114742"/>
    <lineage>
        <taxon>Eukaryota</taxon>
        <taxon>Sar</taxon>
        <taxon>Stramenopiles</taxon>
        <taxon>Oomycota</taxon>
        <taxon>Peronosporomycetes</taxon>
        <taxon>Pythiales</taxon>
        <taxon>Pythiaceae</taxon>
        <taxon>Pythium</taxon>
    </lineage>
</organism>
<feature type="compositionally biased region" description="Low complexity" evidence="1">
    <location>
        <begin position="48"/>
        <end position="57"/>
    </location>
</feature>
<proteinExistence type="predicted"/>
<feature type="region of interest" description="Disordered" evidence="1">
    <location>
        <begin position="145"/>
        <end position="171"/>
    </location>
</feature>
<feature type="region of interest" description="Disordered" evidence="1">
    <location>
        <begin position="25"/>
        <end position="57"/>
    </location>
</feature>
<gene>
    <name evidence="2" type="ORF">P43SY_000221</name>
</gene>
<dbReference type="PANTHER" id="PTHR13464:SF0">
    <property type="entry name" value="SAP30-BINDING PROTEIN"/>
    <property type="match status" value="1"/>
</dbReference>
<dbReference type="GO" id="GO:0006355">
    <property type="term" value="P:regulation of DNA-templated transcription"/>
    <property type="evidence" value="ECO:0007669"/>
    <property type="project" value="InterPro"/>
</dbReference>
<protein>
    <submittedName>
        <fullName evidence="2">Uncharacterized protein</fullName>
    </submittedName>
</protein>
<dbReference type="PANTHER" id="PTHR13464">
    <property type="entry name" value="TRANSCRIPTIONAL REGULATOR PROTEIN HCNGP"/>
    <property type="match status" value="1"/>
</dbReference>
<comment type="caution">
    <text evidence="2">The sequence shown here is derived from an EMBL/GenBank/DDBJ whole genome shotgun (WGS) entry which is preliminary data.</text>
</comment>
<dbReference type="AlphaFoldDB" id="A0AAD5QEA9"/>
<keyword evidence="3" id="KW-1185">Reference proteome</keyword>